<name>A0ABD2Y170_9GENT</name>
<proteinExistence type="predicted"/>
<organism evidence="1 2">
    <name type="scientific">Cinchona calisaya</name>
    <dbReference type="NCBI Taxonomy" id="153742"/>
    <lineage>
        <taxon>Eukaryota</taxon>
        <taxon>Viridiplantae</taxon>
        <taxon>Streptophyta</taxon>
        <taxon>Embryophyta</taxon>
        <taxon>Tracheophyta</taxon>
        <taxon>Spermatophyta</taxon>
        <taxon>Magnoliopsida</taxon>
        <taxon>eudicotyledons</taxon>
        <taxon>Gunneridae</taxon>
        <taxon>Pentapetalae</taxon>
        <taxon>asterids</taxon>
        <taxon>lamiids</taxon>
        <taxon>Gentianales</taxon>
        <taxon>Rubiaceae</taxon>
        <taxon>Cinchonoideae</taxon>
        <taxon>Cinchoneae</taxon>
        <taxon>Cinchona</taxon>
    </lineage>
</organism>
<reference evidence="1 2" key="1">
    <citation type="submission" date="2024-11" db="EMBL/GenBank/DDBJ databases">
        <title>A near-complete genome assembly of Cinchona calisaya.</title>
        <authorList>
            <person name="Lian D.C."/>
            <person name="Zhao X.W."/>
            <person name="Wei L."/>
        </authorList>
    </citation>
    <scope>NUCLEOTIDE SEQUENCE [LARGE SCALE GENOMIC DNA]</scope>
    <source>
        <tissue evidence="1">Nenye</tissue>
    </source>
</reference>
<comment type="caution">
    <text evidence="1">The sequence shown here is derived from an EMBL/GenBank/DDBJ whole genome shotgun (WGS) entry which is preliminary data.</text>
</comment>
<evidence type="ECO:0000313" key="2">
    <source>
        <dbReference type="Proteomes" id="UP001630127"/>
    </source>
</evidence>
<protein>
    <submittedName>
        <fullName evidence="1">Uncharacterized protein</fullName>
    </submittedName>
</protein>
<gene>
    <name evidence="1" type="ORF">ACH5RR_039869</name>
</gene>
<evidence type="ECO:0000313" key="1">
    <source>
        <dbReference type="EMBL" id="KAL3500776.1"/>
    </source>
</evidence>
<accession>A0ABD2Y170</accession>
<dbReference type="AlphaFoldDB" id="A0ABD2Y170"/>
<keyword evidence="2" id="KW-1185">Reference proteome</keyword>
<sequence>MNRTKLFGVLPHSKKRLHLEYSNSMETNNKARLVFEKDDLGLNLMPPPPSKRIWQEAPIKWDGLDHLRGSFWKWWMELKKLLQEMRASSLLPSQQTYCGKFRKAGMNGNSVEKLRMQCM</sequence>
<dbReference type="EMBL" id="JBJUIK010000016">
    <property type="protein sequence ID" value="KAL3500776.1"/>
    <property type="molecule type" value="Genomic_DNA"/>
</dbReference>
<dbReference type="Proteomes" id="UP001630127">
    <property type="component" value="Unassembled WGS sequence"/>
</dbReference>